<evidence type="ECO:0000256" key="9">
    <source>
        <dbReference type="PROSITE-ProRule" id="PRU10141"/>
    </source>
</evidence>
<dbReference type="InterPro" id="IPR017441">
    <property type="entry name" value="Protein_kinase_ATP_BS"/>
</dbReference>
<evidence type="ECO:0000256" key="3">
    <source>
        <dbReference type="ARBA" id="ARBA00022679"/>
    </source>
</evidence>
<dbReference type="GO" id="GO:0005956">
    <property type="term" value="C:protein kinase CK2 complex"/>
    <property type="evidence" value="ECO:0007669"/>
    <property type="project" value="TreeGrafter"/>
</dbReference>
<keyword evidence="5 11" id="KW-0418">Kinase</keyword>
<evidence type="ECO:0000256" key="7">
    <source>
        <dbReference type="ARBA" id="ARBA00047899"/>
    </source>
</evidence>
<keyword evidence="2" id="KW-0723">Serine/threonine-protein kinase</keyword>
<dbReference type="VEuPathDB" id="GiardiaDB:SS50377_22009"/>
<dbReference type="Gene3D" id="3.30.200.20">
    <property type="entry name" value="Phosphorylase Kinase, domain 1"/>
    <property type="match status" value="1"/>
</dbReference>
<dbReference type="PANTHER" id="PTHR24054">
    <property type="entry name" value="CASEIN KINASE II SUBUNIT ALPHA"/>
    <property type="match status" value="1"/>
</dbReference>
<evidence type="ECO:0000313" key="12">
    <source>
        <dbReference type="EMBL" id="KAH0576445.1"/>
    </source>
</evidence>
<evidence type="ECO:0000256" key="8">
    <source>
        <dbReference type="ARBA" id="ARBA00048679"/>
    </source>
</evidence>
<dbReference type="GO" id="GO:0005524">
    <property type="term" value="F:ATP binding"/>
    <property type="evidence" value="ECO:0007669"/>
    <property type="project" value="UniProtKB-UniRule"/>
</dbReference>
<protein>
    <recommendedName>
        <fullName evidence="1">non-specific serine/threonine protein kinase</fullName>
        <ecNumber evidence="1">2.7.11.1</ecNumber>
    </recommendedName>
</protein>
<gene>
    <name evidence="11" type="ORF">SS50377_14401</name>
    <name evidence="12" type="ORF">SS50377_22009</name>
</gene>
<dbReference type="EMBL" id="AUWU02000002">
    <property type="protein sequence ID" value="KAH0576445.1"/>
    <property type="molecule type" value="Genomic_DNA"/>
</dbReference>
<keyword evidence="4 9" id="KW-0547">Nucleotide-binding</keyword>
<dbReference type="EC" id="2.7.11.1" evidence="1"/>
<dbReference type="GO" id="GO:0005634">
    <property type="term" value="C:nucleus"/>
    <property type="evidence" value="ECO:0007669"/>
    <property type="project" value="TreeGrafter"/>
</dbReference>
<evidence type="ECO:0000313" key="11">
    <source>
        <dbReference type="EMBL" id="EST45826.1"/>
    </source>
</evidence>
<comment type="catalytic activity">
    <reaction evidence="7">
        <text>L-threonyl-[protein] + ATP = O-phospho-L-threonyl-[protein] + ADP + H(+)</text>
        <dbReference type="Rhea" id="RHEA:46608"/>
        <dbReference type="Rhea" id="RHEA-COMP:11060"/>
        <dbReference type="Rhea" id="RHEA-COMP:11605"/>
        <dbReference type="ChEBI" id="CHEBI:15378"/>
        <dbReference type="ChEBI" id="CHEBI:30013"/>
        <dbReference type="ChEBI" id="CHEBI:30616"/>
        <dbReference type="ChEBI" id="CHEBI:61977"/>
        <dbReference type="ChEBI" id="CHEBI:456216"/>
        <dbReference type="EC" id="2.7.11.1"/>
    </reaction>
</comment>
<dbReference type="PANTHER" id="PTHR24054:SF0">
    <property type="entry name" value="CASEIN KINASE II SUBUNIT ALPHA"/>
    <property type="match status" value="1"/>
</dbReference>
<evidence type="ECO:0000256" key="6">
    <source>
        <dbReference type="ARBA" id="ARBA00022840"/>
    </source>
</evidence>
<feature type="binding site" evidence="9">
    <location>
        <position position="43"/>
    </location>
    <ligand>
        <name>ATP</name>
        <dbReference type="ChEBI" id="CHEBI:30616"/>
    </ligand>
</feature>
<reference evidence="11 12" key="1">
    <citation type="journal article" date="2014" name="PLoS Genet.">
        <title>The Genome of Spironucleus salmonicida Highlights a Fish Pathogen Adapted to Fluctuating Environments.</title>
        <authorList>
            <person name="Xu F."/>
            <person name="Jerlstrom-Hultqvist J."/>
            <person name="Einarsson E."/>
            <person name="Astvaldsson A."/>
            <person name="Svard S.G."/>
            <person name="Andersson J.O."/>
        </authorList>
    </citation>
    <scope>NUCLEOTIDE SEQUENCE</scope>
    <source>
        <strain evidence="12">ATCC 50377</strain>
    </source>
</reference>
<evidence type="ECO:0000256" key="4">
    <source>
        <dbReference type="ARBA" id="ARBA00022741"/>
    </source>
</evidence>
<dbReference type="InterPro" id="IPR008271">
    <property type="entry name" value="Ser/Thr_kinase_AS"/>
</dbReference>
<proteinExistence type="predicted"/>
<dbReference type="OrthoDB" id="10020333at2759"/>
<dbReference type="Pfam" id="PF00069">
    <property type="entry name" value="Pkinase"/>
    <property type="match status" value="1"/>
</dbReference>
<organism evidence="11">
    <name type="scientific">Spironucleus salmonicida</name>
    <dbReference type="NCBI Taxonomy" id="348837"/>
    <lineage>
        <taxon>Eukaryota</taxon>
        <taxon>Metamonada</taxon>
        <taxon>Diplomonadida</taxon>
        <taxon>Hexamitidae</taxon>
        <taxon>Hexamitinae</taxon>
        <taxon>Spironucleus</taxon>
    </lineage>
</organism>
<dbReference type="Proteomes" id="UP000018208">
    <property type="component" value="Unassembled WGS sequence"/>
</dbReference>
<dbReference type="PROSITE" id="PS50011">
    <property type="entry name" value="PROTEIN_KINASE_DOM"/>
    <property type="match status" value="1"/>
</dbReference>
<keyword evidence="3" id="KW-0808">Transferase</keyword>
<evidence type="ECO:0000259" key="10">
    <source>
        <dbReference type="PROSITE" id="PS50011"/>
    </source>
</evidence>
<dbReference type="PROSITE" id="PS00108">
    <property type="entry name" value="PROTEIN_KINASE_ST"/>
    <property type="match status" value="1"/>
</dbReference>
<dbReference type="InterPro" id="IPR000719">
    <property type="entry name" value="Prot_kinase_dom"/>
</dbReference>
<dbReference type="SMART" id="SM00220">
    <property type="entry name" value="S_TKc"/>
    <property type="match status" value="1"/>
</dbReference>
<dbReference type="PROSITE" id="PS00107">
    <property type="entry name" value="PROTEIN_KINASE_ATP"/>
    <property type="match status" value="1"/>
</dbReference>
<dbReference type="EMBL" id="KI546089">
    <property type="protein sequence ID" value="EST45826.1"/>
    <property type="molecule type" value="Genomic_DNA"/>
</dbReference>
<keyword evidence="6 9" id="KW-0067">ATP-binding</keyword>
<evidence type="ECO:0000256" key="1">
    <source>
        <dbReference type="ARBA" id="ARBA00012513"/>
    </source>
</evidence>
<dbReference type="AlphaFoldDB" id="V6LQ33"/>
<evidence type="ECO:0000256" key="2">
    <source>
        <dbReference type="ARBA" id="ARBA00022527"/>
    </source>
</evidence>
<sequence>MAEQLDCSEIPQTSYKLVTQVGKGAFSRVFLAYTPDFQRRAVKRIRLTTKPHMLLKEIEYLRKLTNKPSIVQLVDIKFSPQTLQTTVITNFLSSDEFKKLLPSFTPKMTQSYMFQLLQGLSHLESVSGGLLHRDVKPGNFMFNATTSQGMLIDFGLAQSQREAKEFAILRTKQAPLNPPLERTKNLPQFINKKQVQTTPIPPQPHSGTHGYRAPEILLPVAYQTPKIDTWSAGVILLQILTSKTSIFRGIPNLDVHEILAIRSIMGADRFVQSMNAIGADFALTAASPQNLAFSIEELSQQYNPELFAAIDFSVFELCRKLLEFDPKKRITASQALQMPFFKRKMAEKTLFNGDFQRSVITQISNLKESDNVVFCLKKRCNDISEIIQISKSMQETLLDDYSKLGGGSLSFQKELIKDIEKNGRKHRLLRGQVTPFGQVIERNVQVFSIDQSQKCELKTVQLSASSSYLVDEKLSEKSIQRANLDNEMRQRAVRNTSVRRRLDAQIQSIKVLIKELLIQQQKVRREAELYRRTLINSKYIHFQQVVIQDNTYRKDIQLEKYENIAQIGKLNINRQLEMNTVRYQAYDVAVPIVEFQSSASEAVHVNSLLKDLTSLSHQLVLKKSAVIQEDFEDKLVHNTTLTKDQFKEYLNLRDSRRKYSQLMLQITQNDTQIEDLKQQKHLIQGQQAFYEKSSSYQQQLIQITASLSDIQEKINSMTFQTNSLYSQLDIITFDHPNLPQIVHKIHPQVENFSDTITLLEEYSGMNPYYSIAEADENISNNDRAIKNQQAKQRQYNNNKIRRNLRTFEHKNAMQQSDTLHRLYDTVSVPIKNMLVDQTPNIIADQETIQSYINQNLQKILNGPSTPLPKCLMRVVLTAFTRQQTSSKLSKILNGKLSLYYANPAQLFANATFEPSMLYSSLQNANISQRNKLRSVLVRLANTCTFYVNSSLARKDLILACQCAGGVPGVPMIAGKDKKQEVHLDEFAEMYPKSFAYVEKIYQQSVKNIVQRPDMLNKAIEELEDAEKAIKARIFEISIEELYQKTKQKWLDDLRTGMREYGPDFVRQMSQGVRNNQEIRNRRQIIKKYVK</sequence>
<comment type="catalytic activity">
    <reaction evidence="8">
        <text>L-seryl-[protein] + ATP = O-phospho-L-seryl-[protein] + ADP + H(+)</text>
        <dbReference type="Rhea" id="RHEA:17989"/>
        <dbReference type="Rhea" id="RHEA-COMP:9863"/>
        <dbReference type="Rhea" id="RHEA-COMP:11604"/>
        <dbReference type="ChEBI" id="CHEBI:15378"/>
        <dbReference type="ChEBI" id="CHEBI:29999"/>
        <dbReference type="ChEBI" id="CHEBI:30616"/>
        <dbReference type="ChEBI" id="CHEBI:83421"/>
        <dbReference type="ChEBI" id="CHEBI:456216"/>
        <dbReference type="EC" id="2.7.11.1"/>
    </reaction>
</comment>
<name>V6LQ33_9EUKA</name>
<keyword evidence="13" id="KW-1185">Reference proteome</keyword>
<accession>V6LQ33</accession>
<dbReference type="InterPro" id="IPR045216">
    <property type="entry name" value="CK2_alpha"/>
</dbReference>
<feature type="domain" description="Protein kinase" evidence="10">
    <location>
        <begin position="15"/>
        <end position="341"/>
    </location>
</feature>
<dbReference type="InterPro" id="IPR011009">
    <property type="entry name" value="Kinase-like_dom_sf"/>
</dbReference>
<evidence type="ECO:0000256" key="5">
    <source>
        <dbReference type="ARBA" id="ARBA00022777"/>
    </source>
</evidence>
<evidence type="ECO:0000313" key="13">
    <source>
        <dbReference type="Proteomes" id="UP000018208"/>
    </source>
</evidence>
<reference evidence="12" key="2">
    <citation type="submission" date="2020-12" db="EMBL/GenBank/DDBJ databases">
        <title>New Spironucleus salmonicida genome in near-complete chromosomes.</title>
        <authorList>
            <person name="Xu F."/>
            <person name="Kurt Z."/>
            <person name="Jimenez-Gonzalez A."/>
            <person name="Astvaldsson A."/>
            <person name="Andersson J.O."/>
            <person name="Svard S.G."/>
        </authorList>
    </citation>
    <scope>NUCLEOTIDE SEQUENCE</scope>
    <source>
        <strain evidence="12">ATCC 50377</strain>
    </source>
</reference>
<dbReference type="GO" id="GO:0005829">
    <property type="term" value="C:cytosol"/>
    <property type="evidence" value="ECO:0007669"/>
    <property type="project" value="TreeGrafter"/>
</dbReference>
<dbReference type="SUPFAM" id="SSF56112">
    <property type="entry name" value="Protein kinase-like (PK-like)"/>
    <property type="match status" value="1"/>
</dbReference>
<dbReference type="GO" id="GO:0004674">
    <property type="term" value="F:protein serine/threonine kinase activity"/>
    <property type="evidence" value="ECO:0007669"/>
    <property type="project" value="UniProtKB-KW"/>
</dbReference>
<dbReference type="GO" id="GO:0051726">
    <property type="term" value="P:regulation of cell cycle"/>
    <property type="evidence" value="ECO:0007669"/>
    <property type="project" value="TreeGrafter"/>
</dbReference>
<dbReference type="Gene3D" id="1.10.510.10">
    <property type="entry name" value="Transferase(Phosphotransferase) domain 1"/>
    <property type="match status" value="1"/>
</dbReference>